<dbReference type="SMART" id="SM00986">
    <property type="entry name" value="UDG"/>
    <property type="match status" value="1"/>
</dbReference>
<keyword evidence="3" id="KW-0004">4Fe-4S</keyword>
<keyword evidence="8" id="KW-0411">Iron-sulfur</keyword>
<dbReference type="SUPFAM" id="SSF52141">
    <property type="entry name" value="Uracil-DNA glycosylase-like"/>
    <property type="match status" value="1"/>
</dbReference>
<dbReference type="InterPro" id="IPR023875">
    <property type="entry name" value="DNA_repair_put"/>
</dbReference>
<gene>
    <name evidence="12" type="ORF">ACFPPC_07800</name>
</gene>
<dbReference type="NCBIfam" id="TIGR03915">
    <property type="entry name" value="SAM_7_link_chp"/>
    <property type="match status" value="1"/>
</dbReference>
<dbReference type="CDD" id="cd10030">
    <property type="entry name" value="UDG-F4_TTUDGA_SPO1dp_like"/>
    <property type="match status" value="1"/>
</dbReference>
<accession>A0ABW0H7E7</accession>
<name>A0ABW0H7E7_9HYPH</name>
<dbReference type="Proteomes" id="UP001596104">
    <property type="component" value="Unassembled WGS sequence"/>
</dbReference>
<evidence type="ECO:0000256" key="2">
    <source>
        <dbReference type="ARBA" id="ARBA00019403"/>
    </source>
</evidence>
<evidence type="ECO:0000256" key="7">
    <source>
        <dbReference type="ARBA" id="ARBA00023004"/>
    </source>
</evidence>
<reference evidence="13" key="1">
    <citation type="journal article" date="2019" name="Int. J. Syst. Evol. Microbiol.">
        <title>The Global Catalogue of Microorganisms (GCM) 10K type strain sequencing project: providing services to taxonomists for standard genome sequencing and annotation.</title>
        <authorList>
            <consortium name="The Broad Institute Genomics Platform"/>
            <consortium name="The Broad Institute Genome Sequencing Center for Infectious Disease"/>
            <person name="Wu L."/>
            <person name="Ma J."/>
        </authorList>
    </citation>
    <scope>NUCLEOTIDE SEQUENCE [LARGE SCALE GENOMIC DNA]</scope>
    <source>
        <strain evidence="13">CGMCC 1.16326</strain>
    </source>
</reference>
<keyword evidence="13" id="KW-1185">Reference proteome</keyword>
<keyword evidence="9" id="KW-0234">DNA repair</keyword>
<evidence type="ECO:0000256" key="8">
    <source>
        <dbReference type="ARBA" id="ARBA00023014"/>
    </source>
</evidence>
<dbReference type="SMART" id="SM00987">
    <property type="entry name" value="UreE_C"/>
    <property type="match status" value="1"/>
</dbReference>
<proteinExistence type="inferred from homology"/>
<feature type="domain" description="Uracil-DNA glycosylase-like" evidence="11">
    <location>
        <begin position="308"/>
        <end position="468"/>
    </location>
</feature>
<keyword evidence="6" id="KW-0378">Hydrolase</keyword>
<dbReference type="InterPro" id="IPR025404">
    <property type="entry name" value="DUF4130"/>
</dbReference>
<evidence type="ECO:0000256" key="6">
    <source>
        <dbReference type="ARBA" id="ARBA00022801"/>
    </source>
</evidence>
<dbReference type="EMBL" id="JBHSLV010000012">
    <property type="protein sequence ID" value="MFC5392540.1"/>
    <property type="molecule type" value="Genomic_DNA"/>
</dbReference>
<evidence type="ECO:0000256" key="9">
    <source>
        <dbReference type="ARBA" id="ARBA00023204"/>
    </source>
</evidence>
<feature type="region of interest" description="Disordered" evidence="10">
    <location>
        <begin position="256"/>
        <end position="277"/>
    </location>
</feature>
<evidence type="ECO:0000256" key="4">
    <source>
        <dbReference type="ARBA" id="ARBA00022723"/>
    </source>
</evidence>
<evidence type="ECO:0000256" key="1">
    <source>
        <dbReference type="ARBA" id="ARBA00006521"/>
    </source>
</evidence>
<evidence type="ECO:0000256" key="10">
    <source>
        <dbReference type="SAM" id="MobiDB-lite"/>
    </source>
</evidence>
<dbReference type="Pfam" id="PF03167">
    <property type="entry name" value="UDG"/>
    <property type="match status" value="1"/>
</dbReference>
<evidence type="ECO:0000256" key="5">
    <source>
        <dbReference type="ARBA" id="ARBA00022763"/>
    </source>
</evidence>
<dbReference type="Pfam" id="PF13566">
    <property type="entry name" value="DUF4130"/>
    <property type="match status" value="1"/>
</dbReference>
<evidence type="ECO:0000259" key="11">
    <source>
        <dbReference type="SMART" id="SM00986"/>
    </source>
</evidence>
<feature type="compositionally biased region" description="Low complexity" evidence="10">
    <location>
        <begin position="267"/>
        <end position="277"/>
    </location>
</feature>
<dbReference type="InterPro" id="IPR036895">
    <property type="entry name" value="Uracil-DNA_glycosylase-like_sf"/>
</dbReference>
<keyword evidence="4" id="KW-0479">Metal-binding</keyword>
<comment type="similarity">
    <text evidence="1">Belongs to the uracil-DNA glycosylase (UDG) superfamily. Type 4 (UDGa) family.</text>
</comment>
<dbReference type="NCBIfam" id="TIGR03914">
    <property type="entry name" value="UDG_fam_dom"/>
    <property type="match status" value="1"/>
</dbReference>
<dbReference type="InterPro" id="IPR005122">
    <property type="entry name" value="Uracil-DNA_glycosylase-like"/>
</dbReference>
<protein>
    <recommendedName>
        <fullName evidence="2">Type-4 uracil-DNA glycosylase</fullName>
    </recommendedName>
</protein>
<dbReference type="PANTHER" id="PTHR33693:SF9">
    <property type="entry name" value="TYPE-4 URACIL-DNA GLYCOSYLASE"/>
    <property type="match status" value="1"/>
</dbReference>
<dbReference type="PANTHER" id="PTHR33693">
    <property type="entry name" value="TYPE-5 URACIL-DNA GLYCOSYLASE"/>
    <property type="match status" value="1"/>
</dbReference>
<organism evidence="12 13">
    <name type="scientific">Bosea vestrisii</name>
    <dbReference type="NCBI Taxonomy" id="151416"/>
    <lineage>
        <taxon>Bacteria</taxon>
        <taxon>Pseudomonadati</taxon>
        <taxon>Pseudomonadota</taxon>
        <taxon>Alphaproteobacteria</taxon>
        <taxon>Hyphomicrobiales</taxon>
        <taxon>Boseaceae</taxon>
        <taxon>Bosea</taxon>
    </lineage>
</organism>
<evidence type="ECO:0000313" key="13">
    <source>
        <dbReference type="Proteomes" id="UP001596104"/>
    </source>
</evidence>
<evidence type="ECO:0000256" key="3">
    <source>
        <dbReference type="ARBA" id="ARBA00022485"/>
    </source>
</evidence>
<keyword evidence="7" id="KW-0408">Iron</keyword>
<evidence type="ECO:0000313" key="12">
    <source>
        <dbReference type="EMBL" id="MFC5392540.1"/>
    </source>
</evidence>
<dbReference type="InterPro" id="IPR051536">
    <property type="entry name" value="UDG_Type-4/5"/>
</dbReference>
<keyword evidence="5" id="KW-0227">DNA damage</keyword>
<dbReference type="InterPro" id="IPR005273">
    <property type="entry name" value="Ura-DNA_glyco_family4"/>
</dbReference>
<dbReference type="Gene3D" id="3.40.470.10">
    <property type="entry name" value="Uracil-DNA glycosylase-like domain"/>
    <property type="match status" value="1"/>
</dbReference>
<comment type="caution">
    <text evidence="12">The sequence shown here is derived from an EMBL/GenBank/DDBJ whole genome shotgun (WGS) entry which is preliminary data.</text>
</comment>
<dbReference type="RefSeq" id="WP_377007342.1">
    <property type="nucleotide sequence ID" value="NZ_JBHSLV010000012.1"/>
</dbReference>
<sequence>MFVARLSHPVDFEGWRGFARRFAQALVAPSAIDWRVGDHEGGLFGEDLVEGGEGRALSVPRAFIALAQEVICHSDPARFDLLYRLLWRLQEEKELLQIASDHDVHRAAALARAVRRDMHKMTAFVRFREVDDGDGGEAFVAWFEPEHHILEKVAPFFVERFTTMRWTILTPRGTLLWDGRELKLGEAATRAQAPTSDAMEEWWRTYYASIFNPARLKPKAMKAEMPVKYWRNLPEAELISPLIADATRRTQEMIMSAPTSPQKRRPAASTPDPAAPDLSAIESWEEAASAARSCRRCDLWCDATQTVFGEGPRSAPVVFVGEQPGDQEDLAGTPFVGPAGKVFDRAMAEAGLDRTQAYVTNAVKHFKFQLRGKRRIHEKPNAGEVKACRFWLDLELGFVKPQLVVALGATALKALTGHAGSLASARGRELALPDGTPLLATVHPSYLLRLPDEQAKESETKRFITDLKHVGSLAPGLRLPRAA</sequence>